<dbReference type="PROSITE" id="PS50109">
    <property type="entry name" value="HIS_KIN"/>
    <property type="match status" value="1"/>
</dbReference>
<keyword evidence="3" id="KW-0597">Phosphoprotein</keyword>
<organism evidence="5 6">
    <name type="scientific">Candidatus Parabacteroides intestinigallinarum</name>
    <dbReference type="NCBI Taxonomy" id="2838722"/>
    <lineage>
        <taxon>Bacteria</taxon>
        <taxon>Pseudomonadati</taxon>
        <taxon>Bacteroidota</taxon>
        <taxon>Bacteroidia</taxon>
        <taxon>Bacteroidales</taxon>
        <taxon>Tannerellaceae</taxon>
        <taxon>Parabacteroides</taxon>
    </lineage>
</organism>
<accession>A0A9D1XT21</accession>
<dbReference type="EMBL" id="DXEN01000080">
    <property type="protein sequence ID" value="HIX87151.1"/>
    <property type="molecule type" value="Genomic_DNA"/>
</dbReference>
<evidence type="ECO:0000259" key="4">
    <source>
        <dbReference type="PROSITE" id="PS50109"/>
    </source>
</evidence>
<dbReference type="InterPro" id="IPR003661">
    <property type="entry name" value="HisK_dim/P_dom"/>
</dbReference>
<dbReference type="Pfam" id="PF02518">
    <property type="entry name" value="HATPase_c"/>
    <property type="match status" value="1"/>
</dbReference>
<dbReference type="InterPro" id="IPR003594">
    <property type="entry name" value="HATPase_dom"/>
</dbReference>
<evidence type="ECO:0000256" key="2">
    <source>
        <dbReference type="ARBA" id="ARBA00012438"/>
    </source>
</evidence>
<dbReference type="InterPro" id="IPR004358">
    <property type="entry name" value="Sig_transdc_His_kin-like_C"/>
</dbReference>
<dbReference type="SMART" id="SM00387">
    <property type="entry name" value="HATPase_c"/>
    <property type="match status" value="1"/>
</dbReference>
<evidence type="ECO:0000313" key="6">
    <source>
        <dbReference type="Proteomes" id="UP000823847"/>
    </source>
</evidence>
<dbReference type="InterPro" id="IPR036097">
    <property type="entry name" value="HisK_dim/P_sf"/>
</dbReference>
<comment type="caution">
    <text evidence="5">The sequence shown here is derived from an EMBL/GenBank/DDBJ whole genome shotgun (WGS) entry which is preliminary data.</text>
</comment>
<protein>
    <recommendedName>
        <fullName evidence="2">histidine kinase</fullName>
        <ecNumber evidence="2">2.7.13.3</ecNumber>
    </recommendedName>
</protein>
<dbReference type="InterPro" id="IPR005467">
    <property type="entry name" value="His_kinase_dom"/>
</dbReference>
<dbReference type="Proteomes" id="UP000823847">
    <property type="component" value="Unassembled WGS sequence"/>
</dbReference>
<dbReference type="SUPFAM" id="SSF47384">
    <property type="entry name" value="Homodimeric domain of signal transducing histidine kinase"/>
    <property type="match status" value="1"/>
</dbReference>
<dbReference type="PRINTS" id="PR00344">
    <property type="entry name" value="BCTRLSENSOR"/>
</dbReference>
<dbReference type="SMART" id="SM00388">
    <property type="entry name" value="HisKA"/>
    <property type="match status" value="1"/>
</dbReference>
<comment type="catalytic activity">
    <reaction evidence="1">
        <text>ATP + protein L-histidine = ADP + protein N-phospho-L-histidine.</text>
        <dbReference type="EC" id="2.7.13.3"/>
    </reaction>
</comment>
<name>A0A9D1XT21_9BACT</name>
<dbReference type="SUPFAM" id="SSF55874">
    <property type="entry name" value="ATPase domain of HSP90 chaperone/DNA topoisomerase II/histidine kinase"/>
    <property type="match status" value="1"/>
</dbReference>
<reference evidence="5" key="1">
    <citation type="journal article" date="2021" name="PeerJ">
        <title>Extensive microbial diversity within the chicken gut microbiome revealed by metagenomics and culture.</title>
        <authorList>
            <person name="Gilroy R."/>
            <person name="Ravi A."/>
            <person name="Getino M."/>
            <person name="Pursley I."/>
            <person name="Horton D.L."/>
            <person name="Alikhan N.F."/>
            <person name="Baker D."/>
            <person name="Gharbi K."/>
            <person name="Hall N."/>
            <person name="Watson M."/>
            <person name="Adriaenssens E.M."/>
            <person name="Foster-Nyarko E."/>
            <person name="Jarju S."/>
            <person name="Secka A."/>
            <person name="Antonio M."/>
            <person name="Oren A."/>
            <person name="Chaudhuri R.R."/>
            <person name="La Ragione R."/>
            <person name="Hildebrand F."/>
            <person name="Pallen M.J."/>
        </authorList>
    </citation>
    <scope>NUCLEOTIDE SEQUENCE</scope>
    <source>
        <strain evidence="5">ChiHecec2B26-12326</strain>
    </source>
</reference>
<dbReference type="PANTHER" id="PTHR43065">
    <property type="entry name" value="SENSOR HISTIDINE KINASE"/>
    <property type="match status" value="1"/>
</dbReference>
<feature type="domain" description="Histidine kinase" evidence="4">
    <location>
        <begin position="30"/>
        <end position="283"/>
    </location>
</feature>
<dbReference type="EC" id="2.7.13.3" evidence="2"/>
<evidence type="ECO:0000313" key="5">
    <source>
        <dbReference type="EMBL" id="HIX87151.1"/>
    </source>
</evidence>
<dbReference type="PANTHER" id="PTHR43065:SF42">
    <property type="entry name" value="TWO-COMPONENT SENSOR PPRA"/>
    <property type="match status" value="1"/>
</dbReference>
<dbReference type="CDD" id="cd00082">
    <property type="entry name" value="HisKA"/>
    <property type="match status" value="1"/>
</dbReference>
<dbReference type="AlphaFoldDB" id="A0A9D1XT21"/>
<evidence type="ECO:0000256" key="3">
    <source>
        <dbReference type="ARBA" id="ARBA00022553"/>
    </source>
</evidence>
<proteinExistence type="predicted"/>
<dbReference type="Gene3D" id="1.10.287.130">
    <property type="match status" value="1"/>
</dbReference>
<dbReference type="Pfam" id="PF00512">
    <property type="entry name" value="HisKA"/>
    <property type="match status" value="1"/>
</dbReference>
<dbReference type="Gene3D" id="3.30.565.10">
    <property type="entry name" value="Histidine kinase-like ATPase, C-terminal domain"/>
    <property type="match status" value="1"/>
</dbReference>
<dbReference type="GO" id="GO:0000155">
    <property type="term" value="F:phosphorelay sensor kinase activity"/>
    <property type="evidence" value="ECO:0007669"/>
    <property type="project" value="InterPro"/>
</dbReference>
<gene>
    <name evidence="5" type="ORF">H9848_11185</name>
</gene>
<reference evidence="5" key="2">
    <citation type="submission" date="2021-04" db="EMBL/GenBank/DDBJ databases">
        <authorList>
            <person name="Gilroy R."/>
        </authorList>
    </citation>
    <scope>NUCLEOTIDE SEQUENCE</scope>
    <source>
        <strain evidence="5">ChiHecec2B26-12326</strain>
    </source>
</reference>
<dbReference type="InterPro" id="IPR036890">
    <property type="entry name" value="HATPase_C_sf"/>
</dbReference>
<evidence type="ECO:0000256" key="1">
    <source>
        <dbReference type="ARBA" id="ARBA00000085"/>
    </source>
</evidence>
<sequence>MEDANKEIERLRARIKHLEKLASLGSLSAGIAHEIQNPLNFIINFSKLSTKLADDMKEILSEAREQLPPEYGRRIASIRAEFDEVFADLRQNLLRIEEHGTRATSVIRGILLYSRGKDDVLVPTDIKGLVSEYVRLAYHSARANHKGFKVCVRERYEEGVPPIKVVPQDLGRAILNLMSNACYAVRVKAEQAPSSYEPTIAVDMRREGDWLLVSVADNGIGMSRETLKEAFTPFFTTKPAGEGTGLGLSITRSIIEEKHKGRVEVESKEGEGTRFTLYLPITK</sequence>